<keyword evidence="3 5" id="KW-0949">S-adenosyl-L-methionine</keyword>
<dbReference type="InterPro" id="IPR003742">
    <property type="entry name" value="RlmH-like"/>
</dbReference>
<keyword evidence="7" id="KW-1185">Reference proteome</keyword>
<gene>
    <name evidence="5 6" type="primary">rlmH</name>
    <name evidence="6" type="ORF">Rhal01_01921</name>
</gene>
<comment type="subunit">
    <text evidence="5">Homodimer.</text>
</comment>
<keyword evidence="1 5" id="KW-0489">Methyltransferase</keyword>
<evidence type="ECO:0000313" key="6">
    <source>
        <dbReference type="EMBL" id="GAA5495742.1"/>
    </source>
</evidence>
<dbReference type="CDD" id="cd18081">
    <property type="entry name" value="RlmH-like"/>
    <property type="match status" value="1"/>
</dbReference>
<dbReference type="Pfam" id="PF02590">
    <property type="entry name" value="SPOUT_MTase"/>
    <property type="match status" value="1"/>
</dbReference>
<proteinExistence type="inferred from homology"/>
<organism evidence="6 7">
    <name type="scientific">Rubritalea halochordaticola</name>
    <dbReference type="NCBI Taxonomy" id="714537"/>
    <lineage>
        <taxon>Bacteria</taxon>
        <taxon>Pseudomonadati</taxon>
        <taxon>Verrucomicrobiota</taxon>
        <taxon>Verrucomicrobiia</taxon>
        <taxon>Verrucomicrobiales</taxon>
        <taxon>Rubritaleaceae</taxon>
        <taxon>Rubritalea</taxon>
    </lineage>
</organism>
<name>A0ABP9V541_9BACT</name>
<comment type="similarity">
    <text evidence="4 5">Belongs to the RNA methyltransferase RlmH family.</text>
</comment>
<evidence type="ECO:0000256" key="3">
    <source>
        <dbReference type="ARBA" id="ARBA00022691"/>
    </source>
</evidence>
<comment type="function">
    <text evidence="5">Specifically methylates the pseudouridine at position 1915 (m3Psi1915) in 23S rRNA.</text>
</comment>
<reference evidence="6 7" key="1">
    <citation type="submission" date="2024-02" db="EMBL/GenBank/DDBJ databases">
        <title>Rubritalea halochordaticola NBRC 107102.</title>
        <authorList>
            <person name="Ichikawa N."/>
            <person name="Katano-Makiyama Y."/>
            <person name="Hidaka K."/>
        </authorList>
    </citation>
    <scope>NUCLEOTIDE SEQUENCE [LARGE SCALE GENOMIC DNA]</scope>
    <source>
        <strain evidence="6 7">NBRC 107102</strain>
    </source>
</reference>
<evidence type="ECO:0000313" key="7">
    <source>
        <dbReference type="Proteomes" id="UP001424741"/>
    </source>
</evidence>
<dbReference type="RefSeq" id="WP_346188489.1">
    <property type="nucleotide sequence ID" value="NZ_BAABRL010000005.1"/>
</dbReference>
<dbReference type="EC" id="2.1.1.177" evidence="5"/>
<dbReference type="Proteomes" id="UP001424741">
    <property type="component" value="Unassembled WGS sequence"/>
</dbReference>
<evidence type="ECO:0000256" key="5">
    <source>
        <dbReference type="HAMAP-Rule" id="MF_00658"/>
    </source>
</evidence>
<dbReference type="Gene3D" id="3.40.1280.10">
    <property type="match status" value="1"/>
</dbReference>
<dbReference type="PANTHER" id="PTHR33603:SF1">
    <property type="entry name" value="RIBOSOMAL RNA LARGE SUBUNIT METHYLTRANSFERASE H"/>
    <property type="match status" value="1"/>
</dbReference>
<dbReference type="GO" id="GO:0032259">
    <property type="term" value="P:methylation"/>
    <property type="evidence" value="ECO:0007669"/>
    <property type="project" value="UniProtKB-KW"/>
</dbReference>
<accession>A0ABP9V541</accession>
<feature type="binding site" evidence="5">
    <location>
        <position position="121"/>
    </location>
    <ligand>
        <name>S-adenosyl-L-methionine</name>
        <dbReference type="ChEBI" id="CHEBI:59789"/>
    </ligand>
</feature>
<evidence type="ECO:0000256" key="4">
    <source>
        <dbReference type="ARBA" id="ARBA00038303"/>
    </source>
</evidence>
<dbReference type="GO" id="GO:0008168">
    <property type="term" value="F:methyltransferase activity"/>
    <property type="evidence" value="ECO:0007669"/>
    <property type="project" value="UniProtKB-KW"/>
</dbReference>
<sequence length="173" mass="19741">MLISLACSILRSLLHSLLHLTEYTTHHMHHTIIAAGKPALKYCKDGTAEYLKRLTRYGKYELKHIKDGSSEDVSKRHLEASQGSIRIVLDERGEQLTTEQLVKKISDWEMRGEKRATYMIGASDGHTPELRDSADLVWALSPLTLQHELALVVLLEQLYRVATIQRGEPYHRV</sequence>
<comment type="caution">
    <text evidence="6">The sequence shown here is derived from an EMBL/GenBank/DDBJ whole genome shotgun (WGS) entry which is preliminary data.</text>
</comment>
<protein>
    <recommendedName>
        <fullName evidence="5">Ribosomal RNA large subunit methyltransferase H</fullName>
        <ecNumber evidence="5">2.1.1.177</ecNumber>
    </recommendedName>
    <alternativeName>
        <fullName evidence="5">23S rRNA (pseudouridine1915-N3)-methyltransferase</fullName>
    </alternativeName>
    <alternativeName>
        <fullName evidence="5">23S rRNA m3Psi1915 methyltransferase</fullName>
    </alternativeName>
    <alternativeName>
        <fullName evidence="5">rRNA (pseudouridine-N3-)-methyltransferase RlmH</fullName>
    </alternativeName>
</protein>
<dbReference type="InterPro" id="IPR029028">
    <property type="entry name" value="Alpha/beta_knot_MTases"/>
</dbReference>
<dbReference type="SUPFAM" id="SSF75217">
    <property type="entry name" value="alpha/beta knot"/>
    <property type="match status" value="1"/>
</dbReference>
<feature type="binding site" evidence="5">
    <location>
        <position position="89"/>
    </location>
    <ligand>
        <name>S-adenosyl-L-methionine</name>
        <dbReference type="ChEBI" id="CHEBI:59789"/>
    </ligand>
</feature>
<evidence type="ECO:0000256" key="1">
    <source>
        <dbReference type="ARBA" id="ARBA00022603"/>
    </source>
</evidence>
<dbReference type="PANTHER" id="PTHR33603">
    <property type="entry name" value="METHYLTRANSFERASE"/>
    <property type="match status" value="1"/>
</dbReference>
<evidence type="ECO:0000256" key="2">
    <source>
        <dbReference type="ARBA" id="ARBA00022679"/>
    </source>
</evidence>
<keyword evidence="2 5" id="KW-0808">Transferase</keyword>
<dbReference type="HAMAP" id="MF_00658">
    <property type="entry name" value="23SrRNA_methyltr_H"/>
    <property type="match status" value="1"/>
</dbReference>
<comment type="catalytic activity">
    <reaction evidence="5">
        <text>pseudouridine(1915) in 23S rRNA + S-adenosyl-L-methionine = N(3)-methylpseudouridine(1915) in 23S rRNA + S-adenosyl-L-homocysteine + H(+)</text>
        <dbReference type="Rhea" id="RHEA:42752"/>
        <dbReference type="Rhea" id="RHEA-COMP:10221"/>
        <dbReference type="Rhea" id="RHEA-COMP:10222"/>
        <dbReference type="ChEBI" id="CHEBI:15378"/>
        <dbReference type="ChEBI" id="CHEBI:57856"/>
        <dbReference type="ChEBI" id="CHEBI:59789"/>
        <dbReference type="ChEBI" id="CHEBI:65314"/>
        <dbReference type="ChEBI" id="CHEBI:74486"/>
        <dbReference type="EC" id="2.1.1.177"/>
    </reaction>
</comment>
<feature type="binding site" evidence="5">
    <location>
        <begin position="140"/>
        <end position="145"/>
    </location>
    <ligand>
        <name>S-adenosyl-L-methionine</name>
        <dbReference type="ChEBI" id="CHEBI:59789"/>
    </ligand>
</feature>
<comment type="subcellular location">
    <subcellularLocation>
        <location evidence="5">Cytoplasm</location>
    </subcellularLocation>
</comment>
<dbReference type="InterPro" id="IPR029026">
    <property type="entry name" value="tRNA_m1G_MTases_N"/>
</dbReference>
<dbReference type="EMBL" id="BAABRL010000005">
    <property type="protein sequence ID" value="GAA5495742.1"/>
    <property type="molecule type" value="Genomic_DNA"/>
</dbReference>
<dbReference type="PIRSF" id="PIRSF004505">
    <property type="entry name" value="MT_bac"/>
    <property type="match status" value="1"/>
</dbReference>
<keyword evidence="5" id="KW-0698">rRNA processing</keyword>
<keyword evidence="5" id="KW-0963">Cytoplasm</keyword>